<sequence length="105" mass="11973">MGISQPFPFRNSITRTYFTQTQFTMPLVVPGINSNMGSDKGEWLNKLAGKKISDSTNDVNTFAKKDLPEHHRVLRPGDAMTMDHRPERLNIHLDEEDKVKDVNFG</sequence>
<dbReference type="EMBL" id="BLKC01000037">
    <property type="protein sequence ID" value="GFF39333.1"/>
    <property type="molecule type" value="Genomic_DNA"/>
</dbReference>
<protein>
    <submittedName>
        <fullName evidence="1">Uncharacterized protein</fullName>
    </submittedName>
</protein>
<dbReference type="Proteomes" id="UP000465221">
    <property type="component" value="Unassembled WGS sequence"/>
</dbReference>
<dbReference type="PANTHER" id="PTHR39600">
    <property type="entry name" value="PEPTIDASE INHIBITOR I78 FAMILY PROTEIN"/>
    <property type="match status" value="1"/>
</dbReference>
<dbReference type="Pfam" id="PF11720">
    <property type="entry name" value="Inhibitor_I78"/>
    <property type="match status" value="1"/>
</dbReference>
<comment type="caution">
    <text evidence="1">The sequence shown here is derived from an EMBL/GenBank/DDBJ whole genome shotgun (WGS) entry which is preliminary data.</text>
</comment>
<dbReference type="AlphaFoldDB" id="A0A8H3S150"/>
<name>A0A8H3S150_9EURO</name>
<dbReference type="Gene3D" id="3.30.10.10">
    <property type="entry name" value="Trypsin Inhibitor V, subunit A"/>
    <property type="match status" value="1"/>
</dbReference>
<proteinExistence type="predicted"/>
<dbReference type="PANTHER" id="PTHR39600:SF1">
    <property type="entry name" value="PEPTIDASE INHIBITOR I78 FAMILY PROTEIN"/>
    <property type="match status" value="1"/>
</dbReference>
<organism evidence="1 2">
    <name type="scientific">Aspergillus udagawae</name>
    <dbReference type="NCBI Taxonomy" id="91492"/>
    <lineage>
        <taxon>Eukaryota</taxon>
        <taxon>Fungi</taxon>
        <taxon>Dikarya</taxon>
        <taxon>Ascomycota</taxon>
        <taxon>Pezizomycotina</taxon>
        <taxon>Eurotiomycetes</taxon>
        <taxon>Eurotiomycetidae</taxon>
        <taxon>Eurotiales</taxon>
        <taxon>Aspergillaceae</taxon>
        <taxon>Aspergillus</taxon>
        <taxon>Aspergillus subgen. Fumigati</taxon>
    </lineage>
</organism>
<accession>A0A8H3S150</accession>
<evidence type="ECO:0000313" key="2">
    <source>
        <dbReference type="Proteomes" id="UP000465221"/>
    </source>
</evidence>
<reference evidence="1 2" key="1">
    <citation type="submission" date="2020-01" db="EMBL/GenBank/DDBJ databases">
        <title>Draft genome sequence of Aspergillus udagawae IFM 46972.</title>
        <authorList>
            <person name="Takahashi H."/>
            <person name="Yaguchi T."/>
        </authorList>
    </citation>
    <scope>NUCLEOTIDE SEQUENCE [LARGE SCALE GENOMIC DNA]</scope>
    <source>
        <strain evidence="1 2">IFM 46972</strain>
    </source>
</reference>
<dbReference type="InterPro" id="IPR021719">
    <property type="entry name" value="Prot_inh_I78"/>
</dbReference>
<gene>
    <name evidence="1" type="ORF">IFM46972_05849</name>
</gene>
<evidence type="ECO:0000313" key="1">
    <source>
        <dbReference type="EMBL" id="GFF39333.1"/>
    </source>
</evidence>